<dbReference type="Pfam" id="PF01841">
    <property type="entry name" value="Transglut_core"/>
    <property type="match status" value="1"/>
</dbReference>
<evidence type="ECO:0000313" key="3">
    <source>
        <dbReference type="EMBL" id="PMC63224.1"/>
    </source>
</evidence>
<dbReference type="KEGG" id="cxe:FOB82_11795"/>
<dbReference type="RefSeq" id="WP_102211952.1">
    <property type="nucleotide sequence ID" value="NZ_CP046322.1"/>
</dbReference>
<reference evidence="3 5" key="1">
    <citation type="submission" date="2017-09" db="EMBL/GenBank/DDBJ databases">
        <title>Bacterial strain isolated from the female urinary microbiota.</title>
        <authorList>
            <person name="Thomas-White K."/>
            <person name="Kumar N."/>
            <person name="Forster S."/>
            <person name="Putonti C."/>
            <person name="Lawley T."/>
            <person name="Wolfe A.J."/>
        </authorList>
    </citation>
    <scope>NUCLEOTIDE SEQUENCE [LARGE SCALE GENOMIC DNA]</scope>
    <source>
        <strain evidence="3 5">UMB0908</strain>
    </source>
</reference>
<evidence type="ECO:0000313" key="4">
    <source>
        <dbReference type="EMBL" id="QGS35517.1"/>
    </source>
</evidence>
<evidence type="ECO:0000259" key="2">
    <source>
        <dbReference type="Pfam" id="PF01841"/>
    </source>
</evidence>
<sequence length="188" mass="19594">MLPDDSFLAATEIIDADDPAVAALAAELRADTPDATIAATFAHVRDHIVHVDDDATATTAVTGTNAVTASETLAAGIGHCYAQSHLLAALLRANGIPAGLRYQEVDGPAGAPALHGIVSVWAPYLSATGGWLLLDPRYPAGDPRHSGHEWQTRSLQPPFERNLPEIHPDPSPTVVAALRSGGPLPTQP</sequence>
<dbReference type="EMBL" id="PNHF01000002">
    <property type="protein sequence ID" value="PMC63224.1"/>
    <property type="molecule type" value="Genomic_DNA"/>
</dbReference>
<feature type="region of interest" description="Disordered" evidence="1">
    <location>
        <begin position="159"/>
        <end position="188"/>
    </location>
</feature>
<gene>
    <name evidence="3" type="ORF">CJ204_01810</name>
    <name evidence="4" type="ORF">FOB82_11795</name>
</gene>
<dbReference type="Gene3D" id="3.10.620.30">
    <property type="match status" value="1"/>
</dbReference>
<feature type="domain" description="Transglutaminase-like" evidence="2">
    <location>
        <begin position="23"/>
        <end position="136"/>
    </location>
</feature>
<dbReference type="STRING" id="1725.WU86_12160"/>
<protein>
    <recommendedName>
        <fullName evidence="2">Transglutaminase-like domain-containing protein</fullName>
    </recommendedName>
</protein>
<proteinExistence type="predicted"/>
<dbReference type="AlphaFoldDB" id="A0A2N6T1N0"/>
<dbReference type="PANTHER" id="PTHR33490">
    <property type="entry name" value="BLR5614 PROTEIN-RELATED"/>
    <property type="match status" value="1"/>
</dbReference>
<dbReference type="Proteomes" id="UP000426857">
    <property type="component" value="Chromosome"/>
</dbReference>
<dbReference type="PANTHER" id="PTHR33490:SF3">
    <property type="entry name" value="CONSERVED INTEGRAL MEMBRANE PROTEIN"/>
    <property type="match status" value="1"/>
</dbReference>
<name>A0A2N6T1N0_9CORY</name>
<reference evidence="4 6" key="2">
    <citation type="submission" date="2019-11" db="EMBL/GenBank/DDBJ databases">
        <title>FDA dAtabase for Regulatory Grade micrObial Sequences (FDA-ARGOS): Supporting development and validation of Infectious Disease Dx tests.</title>
        <authorList>
            <person name="Kerrigan L."/>
            <person name="Long C."/>
            <person name="Tallon L."/>
            <person name="Sadzewicz L."/>
            <person name="Vavikolanu K."/>
            <person name="Mehta A."/>
            <person name="Aluvathingal J."/>
            <person name="Nadendla S."/>
            <person name="Yan Y."/>
            <person name="Sichtig H."/>
        </authorList>
    </citation>
    <scope>NUCLEOTIDE SEQUENCE [LARGE SCALE GENOMIC DNA]</scope>
    <source>
        <strain evidence="4 6">FDAARGOS_674</strain>
    </source>
</reference>
<dbReference type="InterPro" id="IPR002931">
    <property type="entry name" value="Transglutaminase-like"/>
</dbReference>
<dbReference type="InterPro" id="IPR038765">
    <property type="entry name" value="Papain-like_cys_pep_sf"/>
</dbReference>
<evidence type="ECO:0000313" key="5">
    <source>
        <dbReference type="Proteomes" id="UP000235363"/>
    </source>
</evidence>
<dbReference type="SUPFAM" id="SSF54001">
    <property type="entry name" value="Cysteine proteinases"/>
    <property type="match status" value="1"/>
</dbReference>
<dbReference type="EMBL" id="CP046322">
    <property type="protein sequence ID" value="QGS35517.1"/>
    <property type="molecule type" value="Genomic_DNA"/>
</dbReference>
<organism evidence="3 5">
    <name type="scientific">Corynebacterium xerosis</name>
    <dbReference type="NCBI Taxonomy" id="1725"/>
    <lineage>
        <taxon>Bacteria</taxon>
        <taxon>Bacillati</taxon>
        <taxon>Actinomycetota</taxon>
        <taxon>Actinomycetes</taxon>
        <taxon>Mycobacteriales</taxon>
        <taxon>Corynebacteriaceae</taxon>
        <taxon>Corynebacterium</taxon>
    </lineage>
</organism>
<evidence type="ECO:0000256" key="1">
    <source>
        <dbReference type="SAM" id="MobiDB-lite"/>
    </source>
</evidence>
<accession>A0A2N6T1N0</accession>
<dbReference type="Proteomes" id="UP000235363">
    <property type="component" value="Unassembled WGS sequence"/>
</dbReference>
<evidence type="ECO:0000313" key="6">
    <source>
        <dbReference type="Proteomes" id="UP000426857"/>
    </source>
</evidence>